<keyword evidence="1 3" id="KW-0489">Methyltransferase</keyword>
<dbReference type="Pfam" id="PF04072">
    <property type="entry name" value="LCM"/>
    <property type="match status" value="1"/>
</dbReference>
<evidence type="ECO:0000256" key="2">
    <source>
        <dbReference type="ARBA" id="ARBA00022679"/>
    </source>
</evidence>
<comment type="caution">
    <text evidence="3">The sequence shown here is derived from an EMBL/GenBank/DDBJ whole genome shotgun (WGS) entry which is preliminary data.</text>
</comment>
<reference evidence="3 4" key="1">
    <citation type="submission" date="2021-03" db="EMBL/GenBank/DDBJ databases">
        <authorList>
            <person name="Kim M.K."/>
        </authorList>
    </citation>
    <scope>NUCLEOTIDE SEQUENCE [LARGE SCALE GENOMIC DNA]</scope>
    <source>
        <strain evidence="3 4">BT442</strain>
    </source>
</reference>
<organism evidence="3 4">
    <name type="scientific">Hymenobacter negativus</name>
    <dbReference type="NCBI Taxonomy" id="2795026"/>
    <lineage>
        <taxon>Bacteria</taxon>
        <taxon>Pseudomonadati</taxon>
        <taxon>Bacteroidota</taxon>
        <taxon>Cytophagia</taxon>
        <taxon>Cytophagales</taxon>
        <taxon>Hymenobacteraceae</taxon>
        <taxon>Hymenobacter</taxon>
    </lineage>
</organism>
<protein>
    <submittedName>
        <fullName evidence="3">Class I SAM-dependent methyltransferase</fullName>
    </submittedName>
</protein>
<sequence length="289" mass="33228">MDQQPKDYSSISPSAKSLLLLKGHTGIPYAKETAALMQGAEVFDLDFGTKDFWFWMRVVHFELRYWSIDQLLRQADNKNILELSSGYSFRGLALCEHDNSLHYIDTDLPEVVATKRDMMTRLHLDQHPNQQFELLPLNALDESAFRSVVQKFGAGPLSIVNEGLLMYLNLDEKVRLCRTIHAVLQQQGGCWITADIYVKRPADMQAELPQREGERRFFEQHHIEENKFDDYDAARAFFAAQGFEVAAEAVPDYQSLTVLPQLLQVLPEEARNRQEQPPKVQATWMLRAV</sequence>
<keyword evidence="4" id="KW-1185">Reference proteome</keyword>
<dbReference type="GO" id="GO:0032259">
    <property type="term" value="P:methylation"/>
    <property type="evidence" value="ECO:0007669"/>
    <property type="project" value="UniProtKB-KW"/>
</dbReference>
<evidence type="ECO:0000313" key="3">
    <source>
        <dbReference type="EMBL" id="MBO2012502.1"/>
    </source>
</evidence>
<evidence type="ECO:0000313" key="4">
    <source>
        <dbReference type="Proteomes" id="UP000664369"/>
    </source>
</evidence>
<dbReference type="EMBL" id="JAGETZ010000018">
    <property type="protein sequence ID" value="MBO2012502.1"/>
    <property type="molecule type" value="Genomic_DNA"/>
</dbReference>
<evidence type="ECO:0000256" key="1">
    <source>
        <dbReference type="ARBA" id="ARBA00022603"/>
    </source>
</evidence>
<dbReference type="Gene3D" id="3.40.50.150">
    <property type="entry name" value="Vaccinia Virus protein VP39"/>
    <property type="match status" value="1"/>
</dbReference>
<dbReference type="RefSeq" id="WP_208178240.1">
    <property type="nucleotide sequence ID" value="NZ_JAGETZ010000018.1"/>
</dbReference>
<proteinExistence type="predicted"/>
<dbReference type="InterPro" id="IPR029063">
    <property type="entry name" value="SAM-dependent_MTases_sf"/>
</dbReference>
<dbReference type="InterPro" id="IPR007213">
    <property type="entry name" value="Ppm1/Ppm2/Tcmp"/>
</dbReference>
<name>A0ABS3QN20_9BACT</name>
<gene>
    <name evidence="3" type="ORF">J4E00_25795</name>
</gene>
<dbReference type="Proteomes" id="UP000664369">
    <property type="component" value="Unassembled WGS sequence"/>
</dbReference>
<dbReference type="SUPFAM" id="SSF53335">
    <property type="entry name" value="S-adenosyl-L-methionine-dependent methyltransferases"/>
    <property type="match status" value="1"/>
</dbReference>
<keyword evidence="2" id="KW-0808">Transferase</keyword>
<dbReference type="GO" id="GO:0008168">
    <property type="term" value="F:methyltransferase activity"/>
    <property type="evidence" value="ECO:0007669"/>
    <property type="project" value="UniProtKB-KW"/>
</dbReference>
<accession>A0ABS3QN20</accession>